<dbReference type="InterPro" id="IPR013785">
    <property type="entry name" value="Aldolase_TIM"/>
</dbReference>
<dbReference type="Pfam" id="PF08502">
    <property type="entry name" value="LeuA_dimer"/>
    <property type="match status" value="1"/>
</dbReference>
<dbReference type="Pfam" id="PF00682">
    <property type="entry name" value="HMGL-like"/>
    <property type="match status" value="1"/>
</dbReference>
<dbReference type="HAMAP" id="MF_01025">
    <property type="entry name" value="LeuA_type1"/>
    <property type="match status" value="1"/>
</dbReference>
<comment type="cofactor">
    <cofactor evidence="11">
        <name>Mn(2+)</name>
        <dbReference type="ChEBI" id="CHEBI:29035"/>
    </cofactor>
</comment>
<evidence type="ECO:0000256" key="5">
    <source>
        <dbReference type="ARBA" id="ARBA00022430"/>
    </source>
</evidence>
<dbReference type="Pfam" id="PF22617">
    <property type="entry name" value="HCS_D2"/>
    <property type="match status" value="1"/>
</dbReference>
<dbReference type="GO" id="GO:0009098">
    <property type="term" value="P:L-leucine biosynthetic process"/>
    <property type="evidence" value="ECO:0007669"/>
    <property type="project" value="UniProtKB-UniRule"/>
</dbReference>
<evidence type="ECO:0000256" key="2">
    <source>
        <dbReference type="ARBA" id="ARBA00009396"/>
    </source>
</evidence>
<dbReference type="UniPathway" id="UPA00048">
    <property type="reaction ID" value="UER00070"/>
</dbReference>
<feature type="region of interest" description="Regulatory domain" evidence="11">
    <location>
        <begin position="395"/>
        <end position="511"/>
    </location>
</feature>
<dbReference type="Gene3D" id="3.20.20.70">
    <property type="entry name" value="Aldolase class I"/>
    <property type="match status" value="1"/>
</dbReference>
<keyword evidence="6 11" id="KW-0028">Amino-acid biosynthesis</keyword>
<dbReference type="PROSITE" id="PS50991">
    <property type="entry name" value="PYR_CT"/>
    <property type="match status" value="1"/>
</dbReference>
<dbReference type="Gene3D" id="3.30.160.270">
    <property type="match status" value="1"/>
</dbReference>
<organism evidence="13 14">
    <name type="scientific">Phorcysia thermohydrogeniphila</name>
    <dbReference type="NCBI Taxonomy" id="936138"/>
    <lineage>
        <taxon>Bacteria</taxon>
        <taxon>Pseudomonadati</taxon>
        <taxon>Aquificota</taxon>
        <taxon>Aquificia</taxon>
        <taxon>Desulfurobacteriales</taxon>
        <taxon>Desulfurobacteriaceae</taxon>
        <taxon>Phorcysia</taxon>
    </lineage>
</organism>
<dbReference type="SUPFAM" id="SSF110921">
    <property type="entry name" value="2-isopropylmalate synthase LeuA, allosteric (dimerisation) domain"/>
    <property type="match status" value="1"/>
</dbReference>
<comment type="similarity">
    <text evidence="2 11">Belongs to the alpha-IPM synthase/homocitrate synthase family. LeuA type 1 subfamily.</text>
</comment>
<evidence type="ECO:0000256" key="4">
    <source>
        <dbReference type="ARBA" id="ARBA00018198"/>
    </source>
</evidence>
<sequence length="511" mass="56534">MAKEKLYIFDTTLRDGEQTPGVNLTVEEKVQIAKQLERLGVDVIEAGFAVSSPADFEAIRRIAREVKNSTVCSLARAVELDIRTAWDALKEGHRVRIHTFIATSDIHLKYKLRMSRDEALKRAVEAVKLIQDVSEGKAEVEFSAEDAGRTDLKYLFEVIEAVIEAGAKVVNIPDTVGYAVPDEWYERILAIKENVPNIDRAIISVHCHNDLGLATANSLVAVKAGARQVECTINGIGERAGNAAMEEIVMAIKVRSDQFPVYTEIDTTQIYKTSQLVSRLTGVMISRTKPIVGDNAFAHESGIHQHGVLACRETYEIMKPEDIGLKESKIVLGKHSGRHAFKKKLEEMGVELSEEQFEEAFKKFKELASRKKEIYDVDIELLIENLEGAKERLYELLHNQAVSGEGIIPSATVKVKTPEGEKLGLAIGNGPVDATYKAIKNALGIGEEVKLKDFKIRALTAGTDALAEVYLTVEADGIRVSGRGVDSDIVKASALAFLDVLDRLERRKRRE</sequence>
<dbReference type="OrthoDB" id="9804858at2"/>
<dbReference type="GO" id="GO:0003852">
    <property type="term" value="F:2-isopropylmalate synthase activity"/>
    <property type="evidence" value="ECO:0007669"/>
    <property type="project" value="UniProtKB-UniRule"/>
</dbReference>
<dbReference type="InterPro" id="IPR000891">
    <property type="entry name" value="PYR_CT"/>
</dbReference>
<comment type="function">
    <text evidence="11">Catalyzes the condensation of the acetyl group of acetyl-CoA with 3-methyl-2-oxobutanoate (2-ketoisovalerate) to form 3-carboxy-3-hydroxy-4-methylpentanoate (2-isopropylmalate).</text>
</comment>
<evidence type="ECO:0000313" key="14">
    <source>
        <dbReference type="Proteomes" id="UP000295777"/>
    </source>
</evidence>
<feature type="domain" description="Pyruvate carboxyltransferase" evidence="12">
    <location>
        <begin position="6"/>
        <end position="271"/>
    </location>
</feature>
<evidence type="ECO:0000256" key="11">
    <source>
        <dbReference type="HAMAP-Rule" id="MF_01025"/>
    </source>
</evidence>
<dbReference type="RefSeq" id="WP_132527667.1">
    <property type="nucleotide sequence ID" value="NZ_SMFV01000007.1"/>
</dbReference>
<keyword evidence="7 11" id="KW-0808">Transferase</keyword>
<dbReference type="EMBL" id="SMFV01000007">
    <property type="protein sequence ID" value="TCK02481.1"/>
    <property type="molecule type" value="Genomic_DNA"/>
</dbReference>
<keyword evidence="9 11" id="KW-0464">Manganese</keyword>
<dbReference type="GO" id="GO:0005737">
    <property type="term" value="C:cytoplasm"/>
    <property type="evidence" value="ECO:0007669"/>
    <property type="project" value="UniProtKB-UniRule"/>
</dbReference>
<comment type="subunit">
    <text evidence="11">Homodimer.</text>
</comment>
<dbReference type="FunFam" id="3.20.20.70:FF:000010">
    <property type="entry name" value="2-isopropylmalate synthase"/>
    <property type="match status" value="1"/>
</dbReference>
<dbReference type="InterPro" id="IPR013709">
    <property type="entry name" value="2-isopropylmalate_synth_dimer"/>
</dbReference>
<dbReference type="InterPro" id="IPR054691">
    <property type="entry name" value="LeuA/HCS_post-cat"/>
</dbReference>
<dbReference type="Gene3D" id="1.10.238.260">
    <property type="match status" value="1"/>
</dbReference>
<evidence type="ECO:0000259" key="12">
    <source>
        <dbReference type="PROSITE" id="PS50991"/>
    </source>
</evidence>
<proteinExistence type="inferred from homology"/>
<name>A0A4R1G741_9BACT</name>
<evidence type="ECO:0000256" key="3">
    <source>
        <dbReference type="ARBA" id="ARBA00012973"/>
    </source>
</evidence>
<evidence type="ECO:0000256" key="1">
    <source>
        <dbReference type="ARBA" id="ARBA00004689"/>
    </source>
</evidence>
<evidence type="ECO:0000256" key="8">
    <source>
        <dbReference type="ARBA" id="ARBA00022723"/>
    </source>
</evidence>
<feature type="binding site" evidence="11">
    <location>
        <position position="15"/>
    </location>
    <ligand>
        <name>Mn(2+)</name>
        <dbReference type="ChEBI" id="CHEBI:29035"/>
    </ligand>
</feature>
<dbReference type="SUPFAM" id="SSF51569">
    <property type="entry name" value="Aldolase"/>
    <property type="match status" value="1"/>
</dbReference>
<gene>
    <name evidence="11" type="primary">leuA</name>
    <name evidence="13" type="ORF">CLV27_1656</name>
</gene>
<comment type="pathway">
    <text evidence="1 11">Amino-acid biosynthesis; L-leucine biosynthesis; L-leucine from 3-methyl-2-oxobutanoate: step 1/4.</text>
</comment>
<reference evidence="13 14" key="1">
    <citation type="submission" date="2019-03" db="EMBL/GenBank/DDBJ databases">
        <title>Genomic Encyclopedia of Archaeal and Bacterial Type Strains, Phase II (KMG-II): from individual species to whole genera.</title>
        <authorList>
            <person name="Goeker M."/>
        </authorList>
    </citation>
    <scope>NUCLEOTIDE SEQUENCE [LARGE SCALE GENOMIC DNA]</scope>
    <source>
        <strain evidence="13 14">DSM 24425</strain>
    </source>
</reference>
<evidence type="ECO:0000256" key="9">
    <source>
        <dbReference type="ARBA" id="ARBA00023211"/>
    </source>
</evidence>
<dbReference type="PANTHER" id="PTHR10277">
    <property type="entry name" value="HOMOCITRATE SYNTHASE-RELATED"/>
    <property type="match status" value="1"/>
</dbReference>
<dbReference type="InterPro" id="IPR005671">
    <property type="entry name" value="LeuA_bact_synth"/>
</dbReference>
<dbReference type="NCBIfam" id="NF002085">
    <property type="entry name" value="PRK00915.1-2"/>
    <property type="match status" value="1"/>
</dbReference>
<dbReference type="PROSITE" id="PS00815">
    <property type="entry name" value="AIPM_HOMOCIT_SYNTH_1"/>
    <property type="match status" value="1"/>
</dbReference>
<comment type="catalytic activity">
    <reaction evidence="11">
        <text>3-methyl-2-oxobutanoate + acetyl-CoA + H2O = (2S)-2-isopropylmalate + CoA + H(+)</text>
        <dbReference type="Rhea" id="RHEA:21524"/>
        <dbReference type="ChEBI" id="CHEBI:1178"/>
        <dbReference type="ChEBI" id="CHEBI:11851"/>
        <dbReference type="ChEBI" id="CHEBI:15377"/>
        <dbReference type="ChEBI" id="CHEBI:15378"/>
        <dbReference type="ChEBI" id="CHEBI:57287"/>
        <dbReference type="ChEBI" id="CHEBI:57288"/>
        <dbReference type="EC" id="2.3.3.13"/>
    </reaction>
</comment>
<dbReference type="InterPro" id="IPR002034">
    <property type="entry name" value="AIPM/Hcit_synth_CS"/>
</dbReference>
<protein>
    <recommendedName>
        <fullName evidence="4 11">2-isopropylmalate synthase</fullName>
        <ecNumber evidence="3 11">2.3.3.13</ecNumber>
    </recommendedName>
    <alternativeName>
        <fullName evidence="11">Alpha-IPM synthase</fullName>
    </alternativeName>
    <alternativeName>
        <fullName evidence="11">Alpha-isopropylmalate synthase</fullName>
    </alternativeName>
</protein>
<evidence type="ECO:0000256" key="7">
    <source>
        <dbReference type="ARBA" id="ARBA00022679"/>
    </source>
</evidence>
<dbReference type="FunFam" id="1.10.238.260:FF:000001">
    <property type="entry name" value="2-isopropylmalate synthase"/>
    <property type="match status" value="1"/>
</dbReference>
<dbReference type="NCBIfam" id="NF002086">
    <property type="entry name" value="PRK00915.1-3"/>
    <property type="match status" value="1"/>
</dbReference>
<evidence type="ECO:0000256" key="10">
    <source>
        <dbReference type="ARBA" id="ARBA00023304"/>
    </source>
</evidence>
<keyword evidence="11" id="KW-0963">Cytoplasm</keyword>
<comment type="caution">
    <text evidence="13">The sequence shown here is derived from an EMBL/GenBank/DDBJ whole genome shotgun (WGS) entry which is preliminary data.</text>
</comment>
<evidence type="ECO:0000313" key="13">
    <source>
        <dbReference type="EMBL" id="TCK02481.1"/>
    </source>
</evidence>
<keyword evidence="14" id="KW-1185">Reference proteome</keyword>
<dbReference type="SMART" id="SM00917">
    <property type="entry name" value="LeuA_dimer"/>
    <property type="match status" value="1"/>
</dbReference>
<dbReference type="GO" id="GO:0030145">
    <property type="term" value="F:manganese ion binding"/>
    <property type="evidence" value="ECO:0007669"/>
    <property type="project" value="UniProtKB-UniRule"/>
</dbReference>
<evidence type="ECO:0000256" key="6">
    <source>
        <dbReference type="ARBA" id="ARBA00022605"/>
    </source>
</evidence>
<dbReference type="GO" id="GO:0003985">
    <property type="term" value="F:acetyl-CoA C-acetyltransferase activity"/>
    <property type="evidence" value="ECO:0007669"/>
    <property type="project" value="UniProtKB-UniRule"/>
</dbReference>
<dbReference type="Proteomes" id="UP000295777">
    <property type="component" value="Unassembled WGS sequence"/>
</dbReference>
<keyword evidence="10 11" id="KW-0100">Branched-chain amino acid biosynthesis</keyword>
<feature type="binding site" evidence="11">
    <location>
        <position position="208"/>
    </location>
    <ligand>
        <name>Mn(2+)</name>
        <dbReference type="ChEBI" id="CHEBI:29035"/>
    </ligand>
</feature>
<dbReference type="InterPro" id="IPR050073">
    <property type="entry name" value="2-IPM_HCS-like"/>
</dbReference>
<dbReference type="NCBIfam" id="TIGR00973">
    <property type="entry name" value="leuA_bact"/>
    <property type="match status" value="1"/>
</dbReference>
<dbReference type="InterPro" id="IPR036230">
    <property type="entry name" value="LeuA_allosteric_dom_sf"/>
</dbReference>
<dbReference type="EC" id="2.3.3.13" evidence="3 11"/>
<dbReference type="CDD" id="cd07940">
    <property type="entry name" value="DRE_TIM_IPMS"/>
    <property type="match status" value="1"/>
</dbReference>
<dbReference type="PANTHER" id="PTHR10277:SF9">
    <property type="entry name" value="2-ISOPROPYLMALATE SYNTHASE 1, CHLOROPLASTIC-RELATED"/>
    <property type="match status" value="1"/>
</dbReference>
<dbReference type="PROSITE" id="PS00816">
    <property type="entry name" value="AIPM_HOMOCIT_SYNTH_2"/>
    <property type="match status" value="1"/>
</dbReference>
<accession>A0A4R1G741</accession>
<feature type="binding site" evidence="11">
    <location>
        <position position="242"/>
    </location>
    <ligand>
        <name>Mn(2+)</name>
        <dbReference type="ChEBI" id="CHEBI:29035"/>
    </ligand>
</feature>
<dbReference type="AlphaFoldDB" id="A0A4R1G741"/>
<keyword evidence="5 11" id="KW-0432">Leucine biosynthesis</keyword>
<feature type="binding site" evidence="11">
    <location>
        <position position="206"/>
    </location>
    <ligand>
        <name>Mn(2+)</name>
        <dbReference type="ChEBI" id="CHEBI:29035"/>
    </ligand>
</feature>
<keyword evidence="8 11" id="KW-0479">Metal-binding</keyword>